<reference evidence="2" key="2">
    <citation type="journal article" date="2023" name="IMA Fungus">
        <title>Comparative genomic study of the Penicillium genus elucidates a diverse pangenome and 15 lateral gene transfer events.</title>
        <authorList>
            <person name="Petersen C."/>
            <person name="Sorensen T."/>
            <person name="Nielsen M.R."/>
            <person name="Sondergaard T.E."/>
            <person name="Sorensen J.L."/>
            <person name="Fitzpatrick D.A."/>
            <person name="Frisvad J.C."/>
            <person name="Nielsen K.L."/>
        </authorList>
    </citation>
    <scope>NUCLEOTIDE SEQUENCE</scope>
    <source>
        <strain evidence="2">IBT 30761</strain>
    </source>
</reference>
<dbReference type="GeneID" id="81357864"/>
<organism evidence="2 3">
    <name type="scientific">Penicillium argentinense</name>
    <dbReference type="NCBI Taxonomy" id="1131581"/>
    <lineage>
        <taxon>Eukaryota</taxon>
        <taxon>Fungi</taxon>
        <taxon>Dikarya</taxon>
        <taxon>Ascomycota</taxon>
        <taxon>Pezizomycotina</taxon>
        <taxon>Eurotiomycetes</taxon>
        <taxon>Eurotiomycetidae</taxon>
        <taxon>Eurotiales</taxon>
        <taxon>Aspergillaceae</taxon>
        <taxon>Penicillium</taxon>
    </lineage>
</organism>
<keyword evidence="3" id="KW-1185">Reference proteome</keyword>
<feature type="compositionally biased region" description="Basic and acidic residues" evidence="1">
    <location>
        <begin position="229"/>
        <end position="246"/>
    </location>
</feature>
<feature type="region of interest" description="Disordered" evidence="1">
    <location>
        <begin position="1"/>
        <end position="99"/>
    </location>
</feature>
<comment type="caution">
    <text evidence="2">The sequence shown here is derived from an EMBL/GenBank/DDBJ whole genome shotgun (WGS) entry which is preliminary data.</text>
</comment>
<accession>A0A9W9KAT7</accession>
<dbReference type="EMBL" id="JAPQKI010000005">
    <property type="protein sequence ID" value="KAJ5099390.1"/>
    <property type="molecule type" value="Genomic_DNA"/>
</dbReference>
<gene>
    <name evidence="2" type="ORF">N7532_006391</name>
</gene>
<protein>
    <submittedName>
        <fullName evidence="2">Uncharacterized protein</fullName>
    </submittedName>
</protein>
<feature type="compositionally biased region" description="Low complexity" evidence="1">
    <location>
        <begin position="36"/>
        <end position="54"/>
    </location>
</feature>
<evidence type="ECO:0000313" key="2">
    <source>
        <dbReference type="EMBL" id="KAJ5099390.1"/>
    </source>
</evidence>
<reference evidence="2" key="1">
    <citation type="submission" date="2022-11" db="EMBL/GenBank/DDBJ databases">
        <authorList>
            <person name="Petersen C."/>
        </authorList>
    </citation>
    <scope>NUCLEOTIDE SEQUENCE</scope>
    <source>
        <strain evidence="2">IBT 30761</strain>
    </source>
</reference>
<proteinExistence type="predicted"/>
<name>A0A9W9KAT7_9EURO</name>
<sequence>MSRNTQSEATRKRKRTRTGDEVVVAVEIPNTPYQQTPTRATLSPSPSTPSPLRTIRNGSSSPPPSPISSFLQNNTESTKTTGVPTKKQYHPVPTDFPRGPDLALTVNQLRQAFYFSPEDRHDIDPEGKIWHRNHGAILRRKWDEHIFERSSEVDPELEGTPYGLPVWVMRSNLGANWIDRAMEFENPMESDPESSLAPDDSFESLLLAPSGSAPTETQKMFRSVPADFPRGHNLELTPDELRKEST</sequence>
<evidence type="ECO:0000313" key="3">
    <source>
        <dbReference type="Proteomes" id="UP001149074"/>
    </source>
</evidence>
<evidence type="ECO:0000256" key="1">
    <source>
        <dbReference type="SAM" id="MobiDB-lite"/>
    </source>
</evidence>
<dbReference type="Proteomes" id="UP001149074">
    <property type="component" value="Unassembled WGS sequence"/>
</dbReference>
<dbReference type="RefSeq" id="XP_056475044.1">
    <property type="nucleotide sequence ID" value="XM_056618885.1"/>
</dbReference>
<dbReference type="OrthoDB" id="10536885at2759"/>
<feature type="compositionally biased region" description="Polar residues" evidence="1">
    <location>
        <begin position="70"/>
        <end position="83"/>
    </location>
</feature>
<dbReference type="AlphaFoldDB" id="A0A9W9KAT7"/>
<feature type="region of interest" description="Disordered" evidence="1">
    <location>
        <begin position="187"/>
        <end position="246"/>
    </location>
</feature>